<feature type="compositionally biased region" description="Basic residues" evidence="1">
    <location>
        <begin position="57"/>
        <end position="69"/>
    </location>
</feature>
<comment type="caution">
    <text evidence="2">The sequence shown here is derived from an EMBL/GenBank/DDBJ whole genome shotgun (WGS) entry which is preliminary data.</text>
</comment>
<proteinExistence type="predicted"/>
<evidence type="ECO:0000313" key="3">
    <source>
        <dbReference type="Proteomes" id="UP001161408"/>
    </source>
</evidence>
<dbReference type="AlphaFoldDB" id="A0AA37W1J1"/>
<name>A0AA37W1J1_9GAMM</name>
<dbReference type="RefSeq" id="WP_096038327.1">
    <property type="nucleotide sequence ID" value="NZ_BJXY01000045.1"/>
</dbReference>
<protein>
    <submittedName>
        <fullName evidence="2">Uncharacterized protein</fullName>
    </submittedName>
</protein>
<feature type="region of interest" description="Disordered" evidence="1">
    <location>
        <begin position="54"/>
        <end position="82"/>
    </location>
</feature>
<evidence type="ECO:0000256" key="1">
    <source>
        <dbReference type="SAM" id="MobiDB-lite"/>
    </source>
</evidence>
<sequence>MAKKQKSIEEKVMKVLKANPHFSYQEACRFVLIERENNIKKFKKQNTKKLLTNKVSNTKKKKKPQKRKASIWTVSGGAVSPK</sequence>
<accession>A0AA37W1J1</accession>
<organism evidence="2 3">
    <name type="scientific">Pseudoalteromonas tetraodonis GFC</name>
    <dbReference type="NCBI Taxonomy" id="1315271"/>
    <lineage>
        <taxon>Bacteria</taxon>
        <taxon>Pseudomonadati</taxon>
        <taxon>Pseudomonadota</taxon>
        <taxon>Gammaproteobacteria</taxon>
        <taxon>Alteromonadales</taxon>
        <taxon>Pseudoalteromonadaceae</taxon>
        <taxon>Pseudoalteromonas</taxon>
    </lineage>
</organism>
<keyword evidence="3" id="KW-1185">Reference proteome</keyword>
<dbReference type="Proteomes" id="UP001161408">
    <property type="component" value="Unassembled WGS sequence"/>
</dbReference>
<reference evidence="2" key="2">
    <citation type="submission" date="2023-01" db="EMBL/GenBank/DDBJ databases">
        <title>Draft genome sequence of Pseudoalteromonas tetraodonis strain NBRC 103034.</title>
        <authorList>
            <person name="Sun Q."/>
            <person name="Mori K."/>
        </authorList>
    </citation>
    <scope>NUCLEOTIDE SEQUENCE</scope>
    <source>
        <strain evidence="2">NBRC 103034</strain>
    </source>
</reference>
<dbReference type="EMBL" id="BSNE01000006">
    <property type="protein sequence ID" value="GLQ02344.1"/>
    <property type="molecule type" value="Genomic_DNA"/>
</dbReference>
<reference evidence="2" key="1">
    <citation type="journal article" date="2014" name="Int. J. Syst. Evol. Microbiol.">
        <title>Complete genome sequence of Corynebacterium casei LMG S-19264T (=DSM 44701T), isolated from a smear-ripened cheese.</title>
        <authorList>
            <consortium name="US DOE Joint Genome Institute (JGI-PGF)"/>
            <person name="Walter F."/>
            <person name="Albersmeier A."/>
            <person name="Kalinowski J."/>
            <person name="Ruckert C."/>
        </authorList>
    </citation>
    <scope>NUCLEOTIDE SEQUENCE</scope>
    <source>
        <strain evidence="2">NBRC 103034</strain>
    </source>
</reference>
<evidence type="ECO:0000313" key="2">
    <source>
        <dbReference type="EMBL" id="GLQ02344.1"/>
    </source>
</evidence>
<gene>
    <name evidence="2" type="ORF">GCM10007914_12250</name>
</gene>